<dbReference type="OrthoDB" id="5551751at2759"/>
<dbReference type="Proteomes" id="UP000557566">
    <property type="component" value="Unassembled WGS sequence"/>
</dbReference>
<proteinExistence type="predicted"/>
<dbReference type="InterPro" id="IPR040200">
    <property type="entry name" value="Mug57-like"/>
</dbReference>
<gene>
    <name evidence="2" type="ORF">G6O67_007592</name>
</gene>
<reference evidence="2 3" key="1">
    <citation type="journal article" date="2020" name="Genome Biol. Evol.">
        <title>A new high-quality draft genome assembly of the Chinese cordyceps Ophiocordyceps sinensis.</title>
        <authorList>
            <person name="Shu R."/>
            <person name="Zhang J."/>
            <person name="Meng Q."/>
            <person name="Zhang H."/>
            <person name="Zhou G."/>
            <person name="Li M."/>
            <person name="Wu P."/>
            <person name="Zhao Y."/>
            <person name="Chen C."/>
            <person name="Qin Q."/>
        </authorList>
    </citation>
    <scope>NUCLEOTIDE SEQUENCE [LARGE SCALE GENOMIC DNA]</scope>
    <source>
        <strain evidence="2 3">IOZ07</strain>
    </source>
</reference>
<comment type="caution">
    <text evidence="2">The sequence shown here is derived from an EMBL/GenBank/DDBJ whole genome shotgun (WGS) entry which is preliminary data.</text>
</comment>
<keyword evidence="3" id="KW-1185">Reference proteome</keyword>
<dbReference type="EMBL" id="JAAVMX010000008">
    <property type="protein sequence ID" value="KAF4505669.1"/>
    <property type="molecule type" value="Genomic_DNA"/>
</dbReference>
<organism evidence="2 3">
    <name type="scientific">Ophiocordyceps sinensis</name>
    <dbReference type="NCBI Taxonomy" id="72228"/>
    <lineage>
        <taxon>Eukaryota</taxon>
        <taxon>Fungi</taxon>
        <taxon>Dikarya</taxon>
        <taxon>Ascomycota</taxon>
        <taxon>Pezizomycotina</taxon>
        <taxon>Sordariomycetes</taxon>
        <taxon>Hypocreomycetidae</taxon>
        <taxon>Hypocreales</taxon>
        <taxon>Ophiocordycipitaceae</taxon>
        <taxon>Ophiocordyceps</taxon>
    </lineage>
</organism>
<accession>A0A8H4LU72</accession>
<dbReference type="PANTHER" id="PTHR28156:SF1">
    <property type="entry name" value="FAS1 DOMAIN-CONTAINING PROTEIN YDR262W"/>
    <property type="match status" value="1"/>
</dbReference>
<dbReference type="PANTHER" id="PTHR28156">
    <property type="entry name" value="FAS1 DOMAIN-CONTAINING PROTEIN YDR262W"/>
    <property type="match status" value="1"/>
</dbReference>
<evidence type="ECO:0000313" key="2">
    <source>
        <dbReference type="EMBL" id="KAF4505669.1"/>
    </source>
</evidence>
<protein>
    <recommendedName>
        <fullName evidence="4">FAS1 domain-containing protein</fullName>
    </recommendedName>
</protein>
<dbReference type="AlphaFoldDB" id="A0A8H4LU72"/>
<evidence type="ECO:0000256" key="1">
    <source>
        <dbReference type="ARBA" id="ARBA00022729"/>
    </source>
</evidence>
<keyword evidence="1" id="KW-0732">Signal</keyword>
<evidence type="ECO:0000313" key="3">
    <source>
        <dbReference type="Proteomes" id="UP000557566"/>
    </source>
</evidence>
<evidence type="ECO:0008006" key="4">
    <source>
        <dbReference type="Google" id="ProtNLM"/>
    </source>
</evidence>
<sequence>MTRMHPSPLASSLLSKAISSPTSSTTTTTIVLAPLNSAIDALPRKPWEDADDYAALGAAAYDGNQGQQRANTNLRRFVDRHLVVVEAADAWAMGQRASSLAGRELWWDEDASGHRLVMPHHVEVERVASRVATGEVWIIKGVLPPGTQHDPSQGH</sequence>
<name>A0A8H4LU72_9HYPO</name>